<feature type="transmembrane region" description="Helical" evidence="1">
    <location>
        <begin position="117"/>
        <end position="140"/>
    </location>
</feature>
<keyword evidence="1" id="KW-1133">Transmembrane helix</keyword>
<dbReference type="Pfam" id="PF06653">
    <property type="entry name" value="Claudin_3"/>
    <property type="match status" value="1"/>
</dbReference>
<dbReference type="OrthoDB" id="5823731at2759"/>
<dbReference type="InterPro" id="IPR009545">
    <property type="entry name" value="Claudin-like"/>
</dbReference>
<keyword evidence="1" id="KW-0472">Membrane</keyword>
<dbReference type="Gene3D" id="1.20.140.150">
    <property type="match status" value="1"/>
</dbReference>
<proteinExistence type="predicted"/>
<dbReference type="AlphaFoldDB" id="A0A3P7J032"/>
<gene>
    <name evidence="2" type="ORF">SVUK_LOCUS11224</name>
</gene>
<keyword evidence="1" id="KW-0812">Transmembrane</keyword>
<keyword evidence="3" id="KW-1185">Reference proteome</keyword>
<dbReference type="Proteomes" id="UP000270094">
    <property type="component" value="Unassembled WGS sequence"/>
</dbReference>
<dbReference type="EMBL" id="UYYB01096573">
    <property type="protein sequence ID" value="VDM76226.1"/>
    <property type="molecule type" value="Genomic_DNA"/>
</dbReference>
<protein>
    <recommendedName>
        <fullName evidence="4">MARVEL domain-containing protein</fullName>
    </recommendedName>
</protein>
<accession>A0A3P7J032</accession>
<sequence length="145" mass="16011">MVGCLILTAIPTFDGKMFSWKCVTDFKNCDELKGQTGYMKTVAIFMCLALFFELVALVWNLIAFCACCCKKYLIHPLTALSLLVTVMLLVSVIVYAVNNKDNLGDKIDHKDQYGYSFWLSVCALVLAAADTVIASLTVCLGTRCL</sequence>
<feature type="transmembrane region" description="Helical" evidence="1">
    <location>
        <begin position="42"/>
        <end position="65"/>
    </location>
</feature>
<evidence type="ECO:0000256" key="1">
    <source>
        <dbReference type="SAM" id="Phobius"/>
    </source>
</evidence>
<evidence type="ECO:0000313" key="3">
    <source>
        <dbReference type="Proteomes" id="UP000270094"/>
    </source>
</evidence>
<feature type="transmembrane region" description="Helical" evidence="1">
    <location>
        <begin position="77"/>
        <end position="97"/>
    </location>
</feature>
<evidence type="ECO:0008006" key="4">
    <source>
        <dbReference type="Google" id="ProtNLM"/>
    </source>
</evidence>
<organism evidence="2 3">
    <name type="scientific">Strongylus vulgaris</name>
    <name type="common">Blood worm</name>
    <dbReference type="NCBI Taxonomy" id="40348"/>
    <lineage>
        <taxon>Eukaryota</taxon>
        <taxon>Metazoa</taxon>
        <taxon>Ecdysozoa</taxon>
        <taxon>Nematoda</taxon>
        <taxon>Chromadorea</taxon>
        <taxon>Rhabditida</taxon>
        <taxon>Rhabditina</taxon>
        <taxon>Rhabditomorpha</taxon>
        <taxon>Strongyloidea</taxon>
        <taxon>Strongylidae</taxon>
        <taxon>Strongylus</taxon>
    </lineage>
</organism>
<reference evidence="2 3" key="1">
    <citation type="submission" date="2018-11" db="EMBL/GenBank/DDBJ databases">
        <authorList>
            <consortium name="Pathogen Informatics"/>
        </authorList>
    </citation>
    <scope>NUCLEOTIDE SEQUENCE [LARGE SCALE GENOMIC DNA]</scope>
</reference>
<evidence type="ECO:0000313" key="2">
    <source>
        <dbReference type="EMBL" id="VDM76226.1"/>
    </source>
</evidence>
<dbReference type="PANTHER" id="PTHR37446:SF1">
    <property type="entry name" value="CLAUDIN"/>
    <property type="match status" value="1"/>
</dbReference>
<name>A0A3P7J032_STRVU</name>
<dbReference type="PANTHER" id="PTHR37446">
    <property type="entry name" value="CLAUDIN-LIKE IN CAENORHABDITIS"/>
    <property type="match status" value="1"/>
</dbReference>